<reference evidence="2 3" key="1">
    <citation type="submission" date="2018-12" db="EMBL/GenBank/DDBJ databases">
        <title>Complete genome sequencing of Tabrizicola sp. K13M18.</title>
        <authorList>
            <person name="Bae J.-W."/>
        </authorList>
    </citation>
    <scope>NUCLEOTIDE SEQUENCE [LARGE SCALE GENOMIC DNA]</scope>
    <source>
        <strain evidence="2 3">K13M18</strain>
    </source>
</reference>
<gene>
    <name evidence="2" type="ORF">EI545_03175</name>
</gene>
<feature type="domain" description="Phospholipase/carboxylesterase/thioesterase" evidence="1">
    <location>
        <begin position="14"/>
        <end position="165"/>
    </location>
</feature>
<dbReference type="InterPro" id="IPR029058">
    <property type="entry name" value="AB_hydrolase_fold"/>
</dbReference>
<evidence type="ECO:0000313" key="2">
    <source>
        <dbReference type="EMBL" id="AZL57923.1"/>
    </source>
</evidence>
<evidence type="ECO:0000259" key="1">
    <source>
        <dbReference type="Pfam" id="PF02230"/>
    </source>
</evidence>
<dbReference type="Pfam" id="PF02230">
    <property type="entry name" value="Abhydrolase_2"/>
    <property type="match status" value="1"/>
</dbReference>
<organism evidence="2 3">
    <name type="scientific">Tabrizicola piscis</name>
    <dbReference type="NCBI Taxonomy" id="2494374"/>
    <lineage>
        <taxon>Bacteria</taxon>
        <taxon>Pseudomonadati</taxon>
        <taxon>Pseudomonadota</taxon>
        <taxon>Alphaproteobacteria</taxon>
        <taxon>Rhodobacterales</taxon>
        <taxon>Paracoccaceae</taxon>
        <taxon>Tabrizicola</taxon>
    </lineage>
</organism>
<sequence>MPGIVDIQRLGATADRARVLCILVHGRNQSPEAMEAAVLRHLTTPDVAFALPRAGDKCWYHALAITPLTAETRAELGASLADLAALVQALRAEAPGVPLVLAGFSQGACLSLEYAFTGVDLPDAMVALTGCRVGVVGDDRPARLPHGLPVYLTAGREDPWIPLPAFAEVALELGLGGAALRMDVFPNRPHEVSAPEIAMLDGILADLAAGHPPSFGGTR</sequence>
<dbReference type="RefSeq" id="WP_125324124.1">
    <property type="nucleotide sequence ID" value="NZ_CP034328.1"/>
</dbReference>
<dbReference type="InterPro" id="IPR003140">
    <property type="entry name" value="PLipase/COase/thioEstase"/>
</dbReference>
<dbReference type="SUPFAM" id="SSF53474">
    <property type="entry name" value="alpha/beta-Hydrolases"/>
    <property type="match status" value="1"/>
</dbReference>
<dbReference type="GO" id="GO:0016787">
    <property type="term" value="F:hydrolase activity"/>
    <property type="evidence" value="ECO:0007669"/>
    <property type="project" value="InterPro"/>
</dbReference>
<protein>
    <submittedName>
        <fullName evidence="2">Phospholipase</fullName>
    </submittedName>
</protein>
<dbReference type="KEGG" id="taw:EI545_03175"/>
<dbReference type="Gene3D" id="3.40.50.1820">
    <property type="entry name" value="alpha/beta hydrolase"/>
    <property type="match status" value="1"/>
</dbReference>
<dbReference type="Proteomes" id="UP000282002">
    <property type="component" value="Chromosome"/>
</dbReference>
<dbReference type="AlphaFoldDB" id="A0A3S8U2S8"/>
<evidence type="ECO:0000313" key="3">
    <source>
        <dbReference type="Proteomes" id="UP000282002"/>
    </source>
</evidence>
<accession>A0A3S8U2S8</accession>
<name>A0A3S8U2S8_9RHOB</name>
<dbReference type="EMBL" id="CP034328">
    <property type="protein sequence ID" value="AZL57923.1"/>
    <property type="molecule type" value="Genomic_DNA"/>
</dbReference>
<keyword evidence="3" id="KW-1185">Reference proteome</keyword>
<dbReference type="OrthoDB" id="9801763at2"/>
<proteinExistence type="predicted"/>